<dbReference type="EMBL" id="JARWAM010000034">
    <property type="protein sequence ID" value="MDR5907847.1"/>
    <property type="molecule type" value="Genomic_DNA"/>
</dbReference>
<evidence type="ECO:0000313" key="3">
    <source>
        <dbReference type="Proteomes" id="UP001251374"/>
    </source>
</evidence>
<keyword evidence="1" id="KW-1133">Transmembrane helix</keyword>
<dbReference type="Proteomes" id="UP001251374">
    <property type="component" value="Unassembled WGS sequence"/>
</dbReference>
<feature type="transmembrane region" description="Helical" evidence="1">
    <location>
        <begin position="6"/>
        <end position="26"/>
    </location>
</feature>
<protein>
    <submittedName>
        <fullName evidence="2">Uncharacterized protein</fullName>
    </submittedName>
</protein>
<evidence type="ECO:0000256" key="1">
    <source>
        <dbReference type="SAM" id="Phobius"/>
    </source>
</evidence>
<keyword evidence="1" id="KW-0472">Membrane</keyword>
<evidence type="ECO:0000313" key="2">
    <source>
        <dbReference type="EMBL" id="MDR5907847.1"/>
    </source>
</evidence>
<proteinExistence type="predicted"/>
<accession>A0ABU1HK38</accession>
<keyword evidence="3" id="KW-1185">Reference proteome</keyword>
<keyword evidence="1" id="KW-0812">Transmembrane</keyword>
<organism evidence="2 3">
    <name type="scientific">Franzmannia qiaohouensis</name>
    <dbReference type="NCBI Taxonomy" id="1329370"/>
    <lineage>
        <taxon>Bacteria</taxon>
        <taxon>Pseudomonadati</taxon>
        <taxon>Pseudomonadota</taxon>
        <taxon>Gammaproteobacteria</taxon>
        <taxon>Oceanospirillales</taxon>
        <taxon>Halomonadaceae</taxon>
        <taxon>Franzmannia</taxon>
    </lineage>
</organism>
<name>A0ABU1HK38_9GAMM</name>
<dbReference type="RefSeq" id="WP_309725532.1">
    <property type="nucleotide sequence ID" value="NZ_JARWAM010000034.1"/>
</dbReference>
<comment type="caution">
    <text evidence="2">The sequence shown here is derived from an EMBL/GenBank/DDBJ whole genome shotgun (WGS) entry which is preliminary data.</text>
</comment>
<gene>
    <name evidence="2" type="ORF">QC821_21460</name>
</gene>
<sequence length="53" mass="6262">MTPFGWLVTAFALFMAGVCLFTYVQIERHAHQNHQRRLARERDGIVQQYQQTP</sequence>
<reference evidence="2 3" key="1">
    <citation type="submission" date="2023-04" db="EMBL/GenBank/DDBJ databases">
        <title>A long-awaited taxogenomic arrangement of the family Halomonadaceae.</title>
        <authorList>
            <person name="De La Haba R."/>
            <person name="Chuvochina M."/>
            <person name="Wittouck S."/>
            <person name="Arahal D.R."/>
            <person name="Sanchez-Porro C."/>
            <person name="Hugenholtz P."/>
            <person name="Ventosa A."/>
        </authorList>
    </citation>
    <scope>NUCLEOTIDE SEQUENCE [LARGE SCALE GENOMIC DNA]</scope>
    <source>
        <strain evidence="2 3">DSM 26770</strain>
    </source>
</reference>